<evidence type="ECO:0000256" key="2">
    <source>
        <dbReference type="ARBA" id="ARBA00005005"/>
    </source>
</evidence>
<dbReference type="GO" id="GO:0004467">
    <property type="term" value="F:long-chain fatty acid-CoA ligase activity"/>
    <property type="evidence" value="ECO:0007669"/>
    <property type="project" value="UniProtKB-EC"/>
</dbReference>
<keyword evidence="4" id="KW-0472">Membrane</keyword>
<dbReference type="GO" id="GO:0016020">
    <property type="term" value="C:membrane"/>
    <property type="evidence" value="ECO:0007669"/>
    <property type="project" value="UniProtKB-SubCell"/>
</dbReference>
<keyword evidence="11" id="KW-1185">Reference proteome</keyword>
<evidence type="ECO:0000256" key="7">
    <source>
        <dbReference type="ARBA" id="ARBA00042773"/>
    </source>
</evidence>
<dbReference type="InterPro" id="IPR000873">
    <property type="entry name" value="AMP-dep_synth/lig_dom"/>
</dbReference>
<evidence type="ECO:0000256" key="6">
    <source>
        <dbReference type="ARBA" id="ARBA00039545"/>
    </source>
</evidence>
<dbReference type="PANTHER" id="PTHR43767">
    <property type="entry name" value="LONG-CHAIN-FATTY-ACID--COA LIGASE"/>
    <property type="match status" value="1"/>
</dbReference>
<gene>
    <name evidence="10" type="ORF">B0682_05640</name>
</gene>
<dbReference type="InterPro" id="IPR025110">
    <property type="entry name" value="AMP-bd_C"/>
</dbReference>
<organism evidence="10 11">
    <name type="scientific">Lwoffella lincolnii</name>
    <dbReference type="NCBI Taxonomy" id="90241"/>
    <lineage>
        <taxon>Bacteria</taxon>
        <taxon>Pseudomonadati</taxon>
        <taxon>Pseudomonadota</taxon>
        <taxon>Gammaproteobacteria</taxon>
        <taxon>Moraxellales</taxon>
        <taxon>Moraxellaceae</taxon>
        <taxon>Lwoffella</taxon>
    </lineage>
</organism>
<proteinExistence type="predicted"/>
<dbReference type="InterPro" id="IPR020845">
    <property type="entry name" value="AMP-binding_CS"/>
</dbReference>
<evidence type="ECO:0000259" key="9">
    <source>
        <dbReference type="Pfam" id="PF13193"/>
    </source>
</evidence>
<dbReference type="EC" id="6.2.1.3" evidence="5"/>
<evidence type="ECO:0000256" key="5">
    <source>
        <dbReference type="ARBA" id="ARBA00026121"/>
    </source>
</evidence>
<dbReference type="InterPro" id="IPR045851">
    <property type="entry name" value="AMP-bd_C_sf"/>
</dbReference>
<accession>A0A1T0CE47</accession>
<name>A0A1T0CE47_9GAMM</name>
<dbReference type="PROSITE" id="PS00455">
    <property type="entry name" value="AMP_BINDING"/>
    <property type="match status" value="1"/>
</dbReference>
<dbReference type="Proteomes" id="UP000191094">
    <property type="component" value="Unassembled WGS sequence"/>
</dbReference>
<evidence type="ECO:0000313" key="11">
    <source>
        <dbReference type="Proteomes" id="UP000191094"/>
    </source>
</evidence>
<dbReference type="InterPro" id="IPR050237">
    <property type="entry name" value="ATP-dep_AMP-bd_enzyme"/>
</dbReference>
<reference evidence="10 11" key="1">
    <citation type="submission" date="2017-02" db="EMBL/GenBank/DDBJ databases">
        <title>Draft genome sequence of Moraxella lincolnii CCUG 9405T type strain.</title>
        <authorList>
            <person name="Salva-Serra F."/>
            <person name="Engstrom-Jakobsson H."/>
            <person name="Thorell K."/>
            <person name="Jaen-Luchoro D."/>
            <person name="Gonzales-Siles L."/>
            <person name="Karlsson R."/>
            <person name="Yazdan S."/>
            <person name="Boulund F."/>
            <person name="Johnning A."/>
            <person name="Engstrand L."/>
            <person name="Kristiansson E."/>
            <person name="Moore E."/>
        </authorList>
    </citation>
    <scope>NUCLEOTIDE SEQUENCE [LARGE SCALE GENOMIC DNA]</scope>
    <source>
        <strain evidence="10 11">CCUG 9405</strain>
    </source>
</reference>
<dbReference type="PANTHER" id="PTHR43767:SF8">
    <property type="entry name" value="LONG-CHAIN-FATTY-ACID--COA LIGASE"/>
    <property type="match status" value="1"/>
</dbReference>
<dbReference type="STRING" id="90241.B0682_05640"/>
<dbReference type="Gene3D" id="3.40.50.980">
    <property type="match status" value="3"/>
</dbReference>
<protein>
    <recommendedName>
        <fullName evidence="6">Long-chain-fatty-acid--CoA ligase</fullName>
        <ecNumber evidence="5">6.2.1.3</ecNumber>
    </recommendedName>
    <alternativeName>
        <fullName evidence="7">Long-chain acyl-CoA synthetase</fullName>
    </alternativeName>
</protein>
<dbReference type="Pfam" id="PF13193">
    <property type="entry name" value="AMP-binding_C"/>
    <property type="match status" value="1"/>
</dbReference>
<evidence type="ECO:0000256" key="4">
    <source>
        <dbReference type="ARBA" id="ARBA00023136"/>
    </source>
</evidence>
<dbReference type="Pfam" id="PF00501">
    <property type="entry name" value="AMP-binding"/>
    <property type="match status" value="1"/>
</dbReference>
<comment type="subcellular location">
    <subcellularLocation>
        <location evidence="1">Membrane</location>
        <topology evidence="1">Peripheral membrane protein</topology>
    </subcellularLocation>
</comment>
<evidence type="ECO:0000256" key="3">
    <source>
        <dbReference type="ARBA" id="ARBA00022598"/>
    </source>
</evidence>
<comment type="pathway">
    <text evidence="2">Lipid metabolism; fatty acid beta-oxidation.</text>
</comment>
<evidence type="ECO:0000259" key="8">
    <source>
        <dbReference type="Pfam" id="PF00501"/>
    </source>
</evidence>
<dbReference type="Gene3D" id="2.30.38.10">
    <property type="entry name" value="Luciferase, Domain 3"/>
    <property type="match status" value="1"/>
</dbReference>
<feature type="domain" description="AMP-binding enzyme C-terminal" evidence="9">
    <location>
        <begin position="508"/>
        <end position="592"/>
    </location>
</feature>
<dbReference type="SUPFAM" id="SSF56801">
    <property type="entry name" value="Acetyl-CoA synthetase-like"/>
    <property type="match status" value="1"/>
</dbReference>
<dbReference type="OrthoDB" id="9803968at2"/>
<comment type="caution">
    <text evidence="10">The sequence shown here is derived from an EMBL/GenBank/DDBJ whole genome shotgun (WGS) entry which is preliminary data.</text>
</comment>
<evidence type="ECO:0000256" key="1">
    <source>
        <dbReference type="ARBA" id="ARBA00004170"/>
    </source>
</evidence>
<dbReference type="Gene3D" id="3.30.300.30">
    <property type="match status" value="1"/>
</dbReference>
<dbReference type="AlphaFoldDB" id="A0A1T0CE47"/>
<dbReference type="RefSeq" id="WP_158077874.1">
    <property type="nucleotide sequence ID" value="NZ_MUYT01000007.1"/>
</dbReference>
<dbReference type="EMBL" id="MUYT01000007">
    <property type="protein sequence ID" value="OOS20628.1"/>
    <property type="molecule type" value="Genomic_DNA"/>
</dbReference>
<feature type="domain" description="AMP-dependent synthetase/ligase" evidence="8">
    <location>
        <begin position="36"/>
        <end position="457"/>
    </location>
</feature>
<sequence length="605" mass="67057">MVYDTEKPWLTSYERYGMTDDVPFPDAHISLIDVMERQCRKYAKRTAYLCANVPLTYQELEADSRYLASYLQSLGLTQGDKVAVMLPNCLQYPILTFAILRAGLVIVNVNPLYTTTELTYQLSDSGAKVLFIFDLFTKTYVDMPSQYRLPHVIVCGLSDSLGQVKGLLARHLVGYRHKQSLRHIDGSTPYQQARLQGIQYSYQRPEVVGEDLALLQYTGGTTGRAKAAQLSHHNLLANLVQLKAWIQSAYPNTVAESSAWSMDNAFFEPEVQSDFDVATTLIDHGGKGHLMLTALPLYHVFSFMIGGLFGMVSGGCSLLIIDPSNTDAIIKQIKRHQPTMMAGVNTLFKALLNHRKFAQLDFSTLQMTVGGGMAVDAKVAAQWHKVTGLPIIEGYGLSEASPVVTANPPMLGAYNGMVGLPLVATDIVLLDDFEQPVGMGERGEVCVFGPQVMHSYHNAPALNQDSFTQTGYLKTGDIGIMNRDGFIKLVDRKKDLILVSGFNVYPSEIEHIMNTHDYIAESAAIGVPSQERGEDPKLYVVLTAKGQTAIDTQGEASVFQQLLQYGKKNLTGYKRPRHIVVIDELPKSQLGKIRHRELREREGLI</sequence>
<evidence type="ECO:0000313" key="10">
    <source>
        <dbReference type="EMBL" id="OOS20628.1"/>
    </source>
</evidence>
<keyword evidence="3" id="KW-0436">Ligase</keyword>